<dbReference type="PANTHER" id="PTHR19854">
    <property type="entry name" value="TRANSDUCIN BETA-LIKE 3"/>
    <property type="match status" value="1"/>
</dbReference>
<dbReference type="InterPro" id="IPR036322">
    <property type="entry name" value="WD40_repeat_dom_sf"/>
</dbReference>
<dbReference type="AlphaFoldDB" id="A0A9W9I0W2"/>
<dbReference type="InterPro" id="IPR015943">
    <property type="entry name" value="WD40/YVTN_repeat-like_dom_sf"/>
</dbReference>
<comment type="subunit">
    <text evidence="5">Component of the ASTRA chromatin remodeling machinery complex.</text>
</comment>
<dbReference type="PROSITE" id="PS00678">
    <property type="entry name" value="WD_REPEATS_1"/>
    <property type="match status" value="1"/>
</dbReference>
<evidence type="ECO:0000256" key="3">
    <source>
        <dbReference type="ARBA" id="ARBA00037338"/>
    </source>
</evidence>
<reference evidence="9" key="2">
    <citation type="journal article" date="2023" name="IMA Fungus">
        <title>Comparative genomic study of the Penicillium genus elucidates a diverse pangenome and 15 lateral gene transfer events.</title>
        <authorList>
            <person name="Petersen C."/>
            <person name="Sorensen T."/>
            <person name="Nielsen M.R."/>
            <person name="Sondergaard T.E."/>
            <person name="Sorensen J.L."/>
            <person name="Fitzpatrick D.A."/>
            <person name="Frisvad J.C."/>
            <person name="Nielsen K.L."/>
        </authorList>
    </citation>
    <scope>NUCLEOTIDE SEQUENCE</scope>
    <source>
        <strain evidence="9">IBT 21917</strain>
    </source>
</reference>
<proteinExistence type="inferred from homology"/>
<keyword evidence="1 7" id="KW-0853">WD repeat</keyword>
<comment type="caution">
    <text evidence="9">The sequence shown here is derived from an EMBL/GenBank/DDBJ whole genome shotgun (WGS) entry which is preliminary data.</text>
</comment>
<protein>
    <recommendedName>
        <fullName evidence="6">ASTRA-associated protein 1</fullName>
    </recommendedName>
</protein>
<dbReference type="SMART" id="SM00320">
    <property type="entry name" value="WD40"/>
    <property type="match status" value="5"/>
</dbReference>
<feature type="repeat" description="WD" evidence="7">
    <location>
        <begin position="421"/>
        <end position="436"/>
    </location>
</feature>
<feature type="region of interest" description="Disordered" evidence="8">
    <location>
        <begin position="376"/>
        <end position="397"/>
    </location>
</feature>
<keyword evidence="2" id="KW-0677">Repeat</keyword>
<evidence type="ECO:0000256" key="7">
    <source>
        <dbReference type="PROSITE-ProRule" id="PRU00221"/>
    </source>
</evidence>
<dbReference type="PANTHER" id="PTHR19854:SF1">
    <property type="entry name" value="GUANINE NUCLEOTIDE-BINDING PROTEIN SUBUNIT BETA-LIKE PROTEIN 1"/>
    <property type="match status" value="1"/>
</dbReference>
<dbReference type="OrthoDB" id="7668193at2759"/>
<evidence type="ECO:0000256" key="6">
    <source>
        <dbReference type="ARBA" id="ARBA00040563"/>
    </source>
</evidence>
<name>A0A9W9I0W2_9EURO</name>
<dbReference type="InterPro" id="IPR001680">
    <property type="entry name" value="WD40_rpt"/>
</dbReference>
<dbReference type="InterPro" id="IPR019775">
    <property type="entry name" value="WD40_repeat_CS"/>
</dbReference>
<gene>
    <name evidence="9" type="ORF">N7492_006135</name>
</gene>
<dbReference type="PROSITE" id="PS50082">
    <property type="entry name" value="WD_REPEATS_2"/>
    <property type="match status" value="2"/>
</dbReference>
<keyword evidence="10" id="KW-1185">Reference proteome</keyword>
<reference evidence="9" key="1">
    <citation type="submission" date="2022-11" db="EMBL/GenBank/DDBJ databases">
        <authorList>
            <person name="Petersen C."/>
        </authorList>
    </citation>
    <scope>NUCLEOTIDE SEQUENCE</scope>
    <source>
        <strain evidence="9">IBT 21917</strain>
    </source>
</reference>
<evidence type="ECO:0000256" key="5">
    <source>
        <dbReference type="ARBA" id="ARBA00038749"/>
    </source>
</evidence>
<sequence>MAESQSTQGPATPVYILRGHVAPIHALHLFAQNLRLVSGDAEGWIVIWDLVTKRPMTVWKGHQGAVLEVKGFTNGSGSSEIYTHGRDHKLCVWRIRSEDEPFLDKTLPVDVEVSNIPGNKTQPWLVHSLPVNALNFCAFSMTIINIGEGPSSPVAEDELRISKPTILFAVPNALDSGGIDIFHLPSERRMTTIPSDSSTTTGMVMAVSIFLSLSGDLFVVSAYEDGHVKVSVRRGPLSSTSFEPTILSSNPWKWNTLYVSRPHTQPVLSLDISPSRDSFITSSADAFIIKHPIPTGCEEGIPIVNYKEETPLKVMNTKHCGQQGLRWRTDGRIFATAGWDSRVRVYSGKTMKELAVLKWHKEGCYSVAFGDIDTLHPSTTRSEDPDTPETALQTSQDHARGFSLATIQNQRNQKVQNTHWLAAGSKDGKISLWDIY</sequence>
<dbReference type="Pfam" id="PF00400">
    <property type="entry name" value="WD40"/>
    <property type="match status" value="4"/>
</dbReference>
<evidence type="ECO:0000256" key="2">
    <source>
        <dbReference type="ARBA" id="ARBA00022737"/>
    </source>
</evidence>
<dbReference type="EMBL" id="JAPQKO010000004">
    <property type="protein sequence ID" value="KAJ5165839.1"/>
    <property type="molecule type" value="Genomic_DNA"/>
</dbReference>
<evidence type="ECO:0000256" key="1">
    <source>
        <dbReference type="ARBA" id="ARBA00022574"/>
    </source>
</evidence>
<comment type="function">
    <text evidence="3">Component of the ASTRA complex involved in chromatin remodeling.</text>
</comment>
<accession>A0A9W9I0W2</accession>
<evidence type="ECO:0000313" key="10">
    <source>
        <dbReference type="Proteomes" id="UP001146351"/>
    </source>
</evidence>
<evidence type="ECO:0000313" key="9">
    <source>
        <dbReference type="EMBL" id="KAJ5165839.1"/>
    </source>
</evidence>
<evidence type="ECO:0000256" key="8">
    <source>
        <dbReference type="SAM" id="MobiDB-lite"/>
    </source>
</evidence>
<dbReference type="Gene3D" id="2.130.10.10">
    <property type="entry name" value="YVTN repeat-like/Quinoprotein amine dehydrogenase"/>
    <property type="match status" value="3"/>
</dbReference>
<comment type="similarity">
    <text evidence="4">Belongs to the WD repeat ASA1 family.</text>
</comment>
<feature type="repeat" description="WD" evidence="7">
    <location>
        <begin position="17"/>
        <end position="58"/>
    </location>
</feature>
<dbReference type="Proteomes" id="UP001146351">
    <property type="component" value="Unassembled WGS sequence"/>
</dbReference>
<evidence type="ECO:0000256" key="4">
    <source>
        <dbReference type="ARBA" id="ARBA00037931"/>
    </source>
</evidence>
<organism evidence="9 10">
    <name type="scientific">Penicillium capsulatum</name>
    <dbReference type="NCBI Taxonomy" id="69766"/>
    <lineage>
        <taxon>Eukaryota</taxon>
        <taxon>Fungi</taxon>
        <taxon>Dikarya</taxon>
        <taxon>Ascomycota</taxon>
        <taxon>Pezizomycotina</taxon>
        <taxon>Eurotiomycetes</taxon>
        <taxon>Eurotiomycetidae</taxon>
        <taxon>Eurotiales</taxon>
        <taxon>Aspergillaceae</taxon>
        <taxon>Penicillium</taxon>
    </lineage>
</organism>
<dbReference type="SUPFAM" id="SSF50978">
    <property type="entry name" value="WD40 repeat-like"/>
    <property type="match status" value="1"/>
</dbReference>